<dbReference type="SUPFAM" id="SSF51182">
    <property type="entry name" value="RmlC-like cupins"/>
    <property type="match status" value="2"/>
</dbReference>
<comment type="caution">
    <text evidence="3">The sequence shown here is derived from an EMBL/GenBank/DDBJ whole genome shotgun (WGS) entry which is preliminary data.</text>
</comment>
<dbReference type="OrthoDB" id="9799053at2"/>
<evidence type="ECO:0000259" key="2">
    <source>
        <dbReference type="Pfam" id="PF05899"/>
    </source>
</evidence>
<dbReference type="Proteomes" id="UP000319931">
    <property type="component" value="Unassembled WGS sequence"/>
</dbReference>
<feature type="domain" description="(S)-ureidoglycine aminohydrolase cupin" evidence="2">
    <location>
        <begin position="182"/>
        <end position="255"/>
    </location>
</feature>
<organism evidence="3 4">
    <name type="scientific">Sphingomonas glacialis</name>
    <dbReference type="NCBI Taxonomy" id="658225"/>
    <lineage>
        <taxon>Bacteria</taxon>
        <taxon>Pseudomonadati</taxon>
        <taxon>Pseudomonadota</taxon>
        <taxon>Alphaproteobacteria</taxon>
        <taxon>Sphingomonadales</taxon>
        <taxon>Sphingomonadaceae</taxon>
        <taxon>Sphingomonas</taxon>
    </lineage>
</organism>
<reference evidence="3 4" key="1">
    <citation type="journal article" date="2019" name="Environ. Microbiol.">
        <title>Species interactions and distinct microbial communities in high Arctic permafrost affected cryosols are associated with the CH4 and CO2 gas fluxes.</title>
        <authorList>
            <person name="Altshuler I."/>
            <person name="Hamel J."/>
            <person name="Turney S."/>
            <person name="Magnuson E."/>
            <person name="Levesque R."/>
            <person name="Greer C."/>
            <person name="Whyte L.G."/>
        </authorList>
    </citation>
    <scope>NUCLEOTIDE SEQUENCE [LARGE SCALE GENOMIC DNA]</scope>
    <source>
        <strain evidence="3 4">E6.1</strain>
    </source>
</reference>
<keyword evidence="4" id="KW-1185">Reference proteome</keyword>
<dbReference type="InterPro" id="IPR011051">
    <property type="entry name" value="RmlC_Cupin_sf"/>
</dbReference>
<dbReference type="InterPro" id="IPR014710">
    <property type="entry name" value="RmlC-like_jellyroll"/>
</dbReference>
<dbReference type="Gene3D" id="2.60.120.10">
    <property type="entry name" value="Jelly Rolls"/>
    <property type="match status" value="2"/>
</dbReference>
<evidence type="ECO:0000313" key="3">
    <source>
        <dbReference type="EMBL" id="TPG47134.1"/>
    </source>
</evidence>
<proteinExistence type="predicted"/>
<sequence length="262" mass="27593">MPRAIDDDRRVGAAAPSRPRGNPTVNTMTDCPTFIDLRALAGAGAALDGTDPFDAVRPVAVSAGECEVFFIDLPAGHGTATEARGDTWLFALSGAVVFESMGADLTLAEGESCGAPRGTSFGWRTDAPATLLAMRYPGGNAGMAPGIVAIPNDAPLSPSNPPALDVLLSDVPACRSNNLFVSADAVFKCGIWDSTPYQRVPIFFHHSELMHLLEGSVSFVDKAGRAATFHKGDTFIIEQGAECSWDSQVKVAKIYAYYKPAA</sequence>
<name>A0A502FCR7_9SPHN</name>
<dbReference type="AlphaFoldDB" id="A0A502FCR7"/>
<evidence type="ECO:0000313" key="4">
    <source>
        <dbReference type="Proteomes" id="UP000319931"/>
    </source>
</evidence>
<dbReference type="Pfam" id="PF05899">
    <property type="entry name" value="Cupin_3"/>
    <property type="match status" value="1"/>
</dbReference>
<dbReference type="InterPro" id="IPR008579">
    <property type="entry name" value="UGlyAH_Cupin_dom"/>
</dbReference>
<dbReference type="PANTHER" id="PTHR40943">
    <property type="entry name" value="CYTOPLASMIC PROTEIN-RELATED"/>
    <property type="match status" value="1"/>
</dbReference>
<evidence type="ECO:0000256" key="1">
    <source>
        <dbReference type="SAM" id="MobiDB-lite"/>
    </source>
</evidence>
<feature type="compositionally biased region" description="Basic and acidic residues" evidence="1">
    <location>
        <begin position="1"/>
        <end position="11"/>
    </location>
</feature>
<dbReference type="PANTHER" id="PTHR40943:SF1">
    <property type="entry name" value="CYTOPLASMIC PROTEIN"/>
    <property type="match status" value="1"/>
</dbReference>
<gene>
    <name evidence="3" type="ORF">EAH76_22250</name>
</gene>
<accession>A0A502FCR7</accession>
<dbReference type="EMBL" id="RCZC01000011">
    <property type="protein sequence ID" value="TPG47134.1"/>
    <property type="molecule type" value="Genomic_DNA"/>
</dbReference>
<protein>
    <submittedName>
        <fullName evidence="3">DUF861 domain-containing protein</fullName>
    </submittedName>
</protein>
<feature type="region of interest" description="Disordered" evidence="1">
    <location>
        <begin position="1"/>
        <end position="27"/>
    </location>
</feature>